<evidence type="ECO:0000256" key="2">
    <source>
        <dbReference type="ARBA" id="ARBA00022723"/>
    </source>
</evidence>
<keyword evidence="3" id="KW-0862">Zinc</keyword>
<feature type="compositionally biased region" description="Low complexity" evidence="8">
    <location>
        <begin position="29"/>
        <end position="46"/>
    </location>
</feature>
<dbReference type="Pfam" id="PF00172">
    <property type="entry name" value="Zn_clus"/>
    <property type="match status" value="1"/>
</dbReference>
<dbReference type="PROSITE" id="PS00463">
    <property type="entry name" value="ZN2_CY6_FUNGAL_1"/>
    <property type="match status" value="1"/>
</dbReference>
<keyword evidence="7" id="KW-0539">Nucleus</keyword>
<evidence type="ECO:0000256" key="5">
    <source>
        <dbReference type="ARBA" id="ARBA00023125"/>
    </source>
</evidence>
<evidence type="ECO:0000259" key="9">
    <source>
        <dbReference type="PROSITE" id="PS50048"/>
    </source>
</evidence>
<dbReference type="GO" id="GO:0001216">
    <property type="term" value="F:DNA-binding transcription activator activity"/>
    <property type="evidence" value="ECO:0007669"/>
    <property type="project" value="UniProtKB-ARBA"/>
</dbReference>
<dbReference type="InterPro" id="IPR001138">
    <property type="entry name" value="Zn2Cys6_DnaBD"/>
</dbReference>
<dbReference type="KEGG" id="bnn:FOA43_001487"/>
<organism evidence="10 11">
    <name type="scientific">Eeniella nana</name>
    <name type="common">Yeast</name>
    <name type="synonym">Brettanomyces nanus</name>
    <dbReference type="NCBI Taxonomy" id="13502"/>
    <lineage>
        <taxon>Eukaryota</taxon>
        <taxon>Fungi</taxon>
        <taxon>Dikarya</taxon>
        <taxon>Ascomycota</taxon>
        <taxon>Saccharomycotina</taxon>
        <taxon>Pichiomycetes</taxon>
        <taxon>Pichiales</taxon>
        <taxon>Pichiaceae</taxon>
        <taxon>Brettanomyces</taxon>
    </lineage>
</organism>
<dbReference type="GO" id="GO:0005634">
    <property type="term" value="C:nucleus"/>
    <property type="evidence" value="ECO:0007669"/>
    <property type="project" value="UniProtKB-SubCell"/>
</dbReference>
<feature type="region of interest" description="Disordered" evidence="8">
    <location>
        <begin position="1"/>
        <end position="67"/>
    </location>
</feature>
<feature type="domain" description="Zn(2)-C6 fungal-type" evidence="9">
    <location>
        <begin position="72"/>
        <end position="105"/>
    </location>
</feature>
<comment type="subcellular location">
    <subcellularLocation>
        <location evidence="1">Nucleus</location>
    </subcellularLocation>
</comment>
<dbReference type="GO" id="GO:0000976">
    <property type="term" value="F:transcription cis-regulatory region binding"/>
    <property type="evidence" value="ECO:0007669"/>
    <property type="project" value="TreeGrafter"/>
</dbReference>
<accession>A0A875RZS6</accession>
<evidence type="ECO:0000256" key="1">
    <source>
        <dbReference type="ARBA" id="ARBA00004123"/>
    </source>
</evidence>
<evidence type="ECO:0000256" key="6">
    <source>
        <dbReference type="ARBA" id="ARBA00023163"/>
    </source>
</evidence>
<keyword evidence="6" id="KW-0804">Transcription</keyword>
<dbReference type="RefSeq" id="XP_038777728.1">
    <property type="nucleotide sequence ID" value="XM_038921800.1"/>
</dbReference>
<dbReference type="SMART" id="SM00066">
    <property type="entry name" value="GAL4"/>
    <property type="match status" value="1"/>
</dbReference>
<feature type="compositionally biased region" description="Acidic residues" evidence="8">
    <location>
        <begin position="455"/>
        <end position="470"/>
    </location>
</feature>
<keyword evidence="4" id="KW-0805">Transcription regulation</keyword>
<dbReference type="FunFam" id="4.10.240.10:FF:000003">
    <property type="entry name" value="C6 transcription factor (Leu3)"/>
    <property type="match status" value="1"/>
</dbReference>
<keyword evidence="5" id="KW-0238">DNA-binding</keyword>
<keyword evidence="2" id="KW-0479">Metal-binding</keyword>
<dbReference type="Gene3D" id="4.10.240.10">
    <property type="entry name" value="Zn(2)-C6 fungal-type DNA-binding domain"/>
    <property type="match status" value="1"/>
</dbReference>
<proteinExistence type="predicted"/>
<dbReference type="GO" id="GO:0008270">
    <property type="term" value="F:zinc ion binding"/>
    <property type="evidence" value="ECO:0007669"/>
    <property type="project" value="InterPro"/>
</dbReference>
<dbReference type="InterPro" id="IPR051089">
    <property type="entry name" value="prtT"/>
</dbReference>
<feature type="region of interest" description="Disordered" evidence="8">
    <location>
        <begin position="447"/>
        <end position="582"/>
    </location>
</feature>
<dbReference type="AlphaFoldDB" id="A0A875RZS6"/>
<sequence>MISSGKTENLSKDKDSKEKLSKVTDDQGKSNTSSESSSSGSVSGNNPQDASRSASSGVSDGPARVKRPKKIACTECRQQKARCDASEKVPGPCTRCARRGIQCVLNSDYKRTFKRVQIAQMERDYEMMKRRLQYTPTSNVLSTASHSADGLRTNNPSLLSEQVRTWIACNVVSQIIATAFGFPSLNRLDLPGNMDTNGLQLPKELKQMFAIQRFESQAAQTLNSNSFDPLMLVGAQERFPLLRLLETELDQLEMRLNTKGDDGQMDSGSLDDFRLLSLLAAKLHLLTYYFLDTDKVPGYDLKKGLFKAYDAAVQYIAHFRESQKRNPLFAKNSPSVYTLTIWQAACIVARLIHSPYMSLLDVSDGRKIYLDAVYLAHHASVIKHDMPYRASGIMRSMWALFKTLCEQNSISPNVIVRSRMSASVFFDSLWIVRQKCGMVKLRPERVEDQVIASDGNDDDDEDDDDDEEEDGKGNKSADKRKVRMQRSLSSTLHPESDARKIISTIPLDPQPISLSDRGESGSSSHSSPFIYRSPREKRRLVDGSNNEASGVSEVTTPISNIQKSRLQNSESTDNTKTEEETPVFSLDSWDLAKDIDSELLFKDIDNVMNNFGFHAE</sequence>
<gene>
    <name evidence="10" type="ORF">FOA43_001487</name>
</gene>
<evidence type="ECO:0000313" key="10">
    <source>
        <dbReference type="EMBL" id="QPG74163.1"/>
    </source>
</evidence>
<dbReference type="PROSITE" id="PS50048">
    <property type="entry name" value="ZN2_CY6_FUNGAL_2"/>
    <property type="match status" value="1"/>
</dbReference>
<keyword evidence="11" id="KW-1185">Reference proteome</keyword>
<dbReference type="GO" id="GO:0000981">
    <property type="term" value="F:DNA-binding transcription factor activity, RNA polymerase II-specific"/>
    <property type="evidence" value="ECO:0007669"/>
    <property type="project" value="InterPro"/>
</dbReference>
<feature type="compositionally biased region" description="Basic and acidic residues" evidence="8">
    <location>
        <begin position="9"/>
        <end position="28"/>
    </location>
</feature>
<dbReference type="EMBL" id="CP064812">
    <property type="protein sequence ID" value="QPG74163.1"/>
    <property type="molecule type" value="Genomic_DNA"/>
</dbReference>
<dbReference type="OrthoDB" id="2341546at2759"/>
<dbReference type="Proteomes" id="UP000662931">
    <property type="component" value="Chromosome 1"/>
</dbReference>
<feature type="compositionally biased region" description="Polar residues" evidence="8">
    <location>
        <begin position="543"/>
        <end position="572"/>
    </location>
</feature>
<feature type="compositionally biased region" description="Polar residues" evidence="8">
    <location>
        <begin position="47"/>
        <end position="58"/>
    </location>
</feature>
<dbReference type="CDD" id="cd00067">
    <property type="entry name" value="GAL4"/>
    <property type="match status" value="1"/>
</dbReference>
<evidence type="ECO:0000256" key="4">
    <source>
        <dbReference type="ARBA" id="ARBA00023015"/>
    </source>
</evidence>
<name>A0A875RZS6_EENNA</name>
<dbReference type="PANTHER" id="PTHR31845">
    <property type="entry name" value="FINGER DOMAIN PROTEIN, PUTATIVE-RELATED"/>
    <property type="match status" value="1"/>
</dbReference>
<protein>
    <recommendedName>
        <fullName evidence="9">Zn(2)-C6 fungal-type domain-containing protein</fullName>
    </recommendedName>
</protein>
<evidence type="ECO:0000256" key="7">
    <source>
        <dbReference type="ARBA" id="ARBA00023242"/>
    </source>
</evidence>
<evidence type="ECO:0000256" key="3">
    <source>
        <dbReference type="ARBA" id="ARBA00022833"/>
    </source>
</evidence>
<dbReference type="GeneID" id="62194888"/>
<dbReference type="SUPFAM" id="SSF57701">
    <property type="entry name" value="Zn2/Cys6 DNA-binding domain"/>
    <property type="match status" value="1"/>
</dbReference>
<evidence type="ECO:0000313" key="11">
    <source>
        <dbReference type="Proteomes" id="UP000662931"/>
    </source>
</evidence>
<reference evidence="10" key="1">
    <citation type="submission" date="2020-10" db="EMBL/GenBank/DDBJ databases">
        <authorList>
            <person name="Roach M.J.R."/>
        </authorList>
    </citation>
    <scope>NUCLEOTIDE SEQUENCE</scope>
    <source>
        <strain evidence="10">CBS 1945</strain>
    </source>
</reference>
<evidence type="ECO:0000256" key="8">
    <source>
        <dbReference type="SAM" id="MobiDB-lite"/>
    </source>
</evidence>
<dbReference type="InterPro" id="IPR036864">
    <property type="entry name" value="Zn2-C6_fun-type_DNA-bd_sf"/>
</dbReference>
<dbReference type="PANTHER" id="PTHR31845:SF21">
    <property type="entry name" value="REGULATORY PROTEIN LEU3"/>
    <property type="match status" value="1"/>
</dbReference>